<protein>
    <recommendedName>
        <fullName evidence="2">NAD(+) synthase [glutamine-hydrolyzing]</fullName>
    </recommendedName>
</protein>
<feature type="non-terminal residue" evidence="4">
    <location>
        <position position="1"/>
    </location>
</feature>
<dbReference type="PANTHER" id="PTHR23090">
    <property type="entry name" value="NH 3 /GLUTAMINE-DEPENDENT NAD + SYNTHETASE"/>
    <property type="match status" value="1"/>
</dbReference>
<dbReference type="GO" id="GO:0009435">
    <property type="term" value="P:NAD+ biosynthetic process"/>
    <property type="evidence" value="ECO:0007669"/>
    <property type="project" value="InterPro"/>
</dbReference>
<evidence type="ECO:0000256" key="1">
    <source>
        <dbReference type="ARBA" id="ARBA00022598"/>
    </source>
</evidence>
<organism evidence="4 5">
    <name type="scientific">Olpidium bornovanus</name>
    <dbReference type="NCBI Taxonomy" id="278681"/>
    <lineage>
        <taxon>Eukaryota</taxon>
        <taxon>Fungi</taxon>
        <taxon>Fungi incertae sedis</taxon>
        <taxon>Olpidiomycota</taxon>
        <taxon>Olpidiomycotina</taxon>
        <taxon>Olpidiomycetes</taxon>
        <taxon>Olpidiales</taxon>
        <taxon>Olpidiaceae</taxon>
        <taxon>Olpidium</taxon>
    </lineage>
</organism>
<comment type="caution">
    <text evidence="4">The sequence shown here is derived from an EMBL/GenBank/DDBJ whole genome shotgun (WGS) entry which is preliminary data.</text>
</comment>
<evidence type="ECO:0000259" key="3">
    <source>
        <dbReference type="PROSITE" id="PS50263"/>
    </source>
</evidence>
<evidence type="ECO:0000256" key="2">
    <source>
        <dbReference type="ARBA" id="ARBA00030681"/>
    </source>
</evidence>
<dbReference type="Proteomes" id="UP000673691">
    <property type="component" value="Unassembled WGS sequence"/>
</dbReference>
<name>A0A8H8DK73_9FUNG</name>
<dbReference type="PROSITE" id="PS50263">
    <property type="entry name" value="CN_HYDROLASE"/>
    <property type="match status" value="1"/>
</dbReference>
<keyword evidence="1" id="KW-0436">Ligase</keyword>
<dbReference type="OrthoDB" id="2918889at2759"/>
<dbReference type="GO" id="GO:0005737">
    <property type="term" value="C:cytoplasm"/>
    <property type="evidence" value="ECO:0007669"/>
    <property type="project" value="InterPro"/>
</dbReference>
<dbReference type="EMBL" id="JAEFCI010003708">
    <property type="protein sequence ID" value="KAG5461406.1"/>
    <property type="molecule type" value="Genomic_DNA"/>
</dbReference>
<dbReference type="InterPro" id="IPR003694">
    <property type="entry name" value="NAD_synthase"/>
</dbReference>
<dbReference type="InterPro" id="IPR003010">
    <property type="entry name" value="C-N_Hydrolase"/>
</dbReference>
<accession>A0A8H8DK73</accession>
<dbReference type="GO" id="GO:0003952">
    <property type="term" value="F:NAD+ synthase (glutamine-hydrolyzing) activity"/>
    <property type="evidence" value="ECO:0007669"/>
    <property type="project" value="InterPro"/>
</dbReference>
<proteinExistence type="predicted"/>
<feature type="domain" description="CN hydrolase" evidence="3">
    <location>
        <begin position="1"/>
        <end position="53"/>
    </location>
</feature>
<evidence type="ECO:0000313" key="4">
    <source>
        <dbReference type="EMBL" id="KAG5461406.1"/>
    </source>
</evidence>
<dbReference type="PANTHER" id="PTHR23090:SF9">
    <property type="entry name" value="GLUTAMINE-DEPENDENT NAD(+) SYNTHETASE"/>
    <property type="match status" value="1"/>
</dbReference>
<gene>
    <name evidence="4" type="ORF">BJ554DRAFT_6407</name>
</gene>
<sequence>VGGVYLYGNQQGCDGDRLYYDGCALVVVNGKIVAQGSQFSLADVEVTAATVDLEDIRSFRTCISSRGFQAALGPSYKRIDADISLSGITRHAIAEGRVKEIAPGGCIGDGMRRLGGENEGKGMEGGLGMGMGIGIVSTELEPRYHTPEEEIR</sequence>
<dbReference type="InterPro" id="IPR036526">
    <property type="entry name" value="C-N_Hydrolase_sf"/>
</dbReference>
<dbReference type="Gene3D" id="3.60.110.10">
    <property type="entry name" value="Carbon-nitrogen hydrolase"/>
    <property type="match status" value="1"/>
</dbReference>
<dbReference type="GO" id="GO:0004359">
    <property type="term" value="F:glutaminase activity"/>
    <property type="evidence" value="ECO:0007669"/>
    <property type="project" value="InterPro"/>
</dbReference>
<dbReference type="AlphaFoldDB" id="A0A8H8DK73"/>
<reference evidence="4 5" key="1">
    <citation type="journal article" name="Sci. Rep.">
        <title>Genome-scale phylogenetic analyses confirm Olpidium as the closest living zoosporic fungus to the non-flagellated, terrestrial fungi.</title>
        <authorList>
            <person name="Chang Y."/>
            <person name="Rochon D."/>
            <person name="Sekimoto S."/>
            <person name="Wang Y."/>
            <person name="Chovatia M."/>
            <person name="Sandor L."/>
            <person name="Salamov A."/>
            <person name="Grigoriev I.V."/>
            <person name="Stajich J.E."/>
            <person name="Spatafora J.W."/>
        </authorList>
    </citation>
    <scope>NUCLEOTIDE SEQUENCE [LARGE SCALE GENOMIC DNA]</scope>
    <source>
        <strain evidence="4">S191</strain>
    </source>
</reference>
<evidence type="ECO:0000313" key="5">
    <source>
        <dbReference type="Proteomes" id="UP000673691"/>
    </source>
</evidence>
<keyword evidence="5" id="KW-1185">Reference proteome</keyword>
<dbReference type="SUPFAM" id="SSF56317">
    <property type="entry name" value="Carbon-nitrogen hydrolase"/>
    <property type="match status" value="1"/>
</dbReference>